<evidence type="ECO:0000259" key="7">
    <source>
        <dbReference type="PROSITE" id="PS50835"/>
    </source>
</evidence>
<dbReference type="Proteomes" id="UP000504617">
    <property type="component" value="Unplaced"/>
</dbReference>
<feature type="compositionally biased region" description="Basic and acidic residues" evidence="5">
    <location>
        <begin position="330"/>
        <end position="347"/>
    </location>
</feature>
<dbReference type="PANTHER" id="PTHR11973">
    <property type="entry name" value="CELL SURFACE GLYCOPROTEIN MUC18-RELATED"/>
    <property type="match status" value="1"/>
</dbReference>
<dbReference type="InterPro" id="IPR013783">
    <property type="entry name" value="Ig-like_fold"/>
</dbReference>
<dbReference type="InterPro" id="IPR003598">
    <property type="entry name" value="Ig_sub2"/>
</dbReference>
<dbReference type="PROSITE" id="PS50835">
    <property type="entry name" value="IG_LIKE"/>
    <property type="match status" value="2"/>
</dbReference>
<dbReference type="SUPFAM" id="SSF48726">
    <property type="entry name" value="Immunoglobulin"/>
    <property type="match status" value="3"/>
</dbReference>
<keyword evidence="8" id="KW-1185">Reference proteome</keyword>
<keyword evidence="3 6" id="KW-1133">Transmembrane helix</keyword>
<dbReference type="Pfam" id="PF13895">
    <property type="entry name" value="Ig_2"/>
    <property type="match status" value="1"/>
</dbReference>
<evidence type="ECO:0000313" key="8">
    <source>
        <dbReference type="Proteomes" id="UP000504617"/>
    </source>
</evidence>
<evidence type="ECO:0000256" key="4">
    <source>
        <dbReference type="ARBA" id="ARBA00023180"/>
    </source>
</evidence>
<reference evidence="9" key="1">
    <citation type="submission" date="2025-08" db="UniProtKB">
        <authorList>
            <consortium name="RefSeq"/>
        </authorList>
    </citation>
    <scope>IDENTIFICATION</scope>
</reference>
<evidence type="ECO:0000256" key="3">
    <source>
        <dbReference type="ARBA" id="ARBA00022989"/>
    </source>
</evidence>
<evidence type="ECO:0000256" key="6">
    <source>
        <dbReference type="SAM" id="Phobius"/>
    </source>
</evidence>
<protein>
    <submittedName>
        <fullName evidence="9">Cell surface glycoprotein MUC18-like</fullName>
    </submittedName>
</protein>
<dbReference type="Gene3D" id="2.60.40.10">
    <property type="entry name" value="Immunoglobulins"/>
    <property type="match status" value="2"/>
</dbReference>
<dbReference type="RefSeq" id="XP_013932034.1">
    <property type="nucleotide sequence ID" value="XM_014076559.1"/>
</dbReference>
<feature type="transmembrane region" description="Helical" evidence="6">
    <location>
        <begin position="261"/>
        <end position="283"/>
    </location>
</feature>
<evidence type="ECO:0000256" key="1">
    <source>
        <dbReference type="ARBA" id="ARBA00004479"/>
    </source>
</evidence>
<dbReference type="SMART" id="SM00408">
    <property type="entry name" value="IGc2"/>
    <property type="match status" value="1"/>
</dbReference>
<name>A0A6I9Z7B8_9SAUR</name>
<comment type="subcellular location">
    <subcellularLocation>
        <location evidence="1">Membrane</location>
        <topology evidence="1">Single-pass type I membrane protein</topology>
    </subcellularLocation>
</comment>
<dbReference type="InterPro" id="IPR003599">
    <property type="entry name" value="Ig_sub"/>
</dbReference>
<feature type="domain" description="Ig-like" evidence="7">
    <location>
        <begin position="74"/>
        <end position="151"/>
    </location>
</feature>
<dbReference type="KEGG" id="tsr:106557342"/>
<dbReference type="InterPro" id="IPR051116">
    <property type="entry name" value="Surface_Rcpt/Adhesion_Mol"/>
</dbReference>
<feature type="domain" description="Ig-like" evidence="7">
    <location>
        <begin position="158"/>
        <end position="244"/>
    </location>
</feature>
<dbReference type="InterPro" id="IPR036179">
    <property type="entry name" value="Ig-like_dom_sf"/>
</dbReference>
<evidence type="ECO:0000256" key="2">
    <source>
        <dbReference type="ARBA" id="ARBA00022692"/>
    </source>
</evidence>
<dbReference type="OrthoDB" id="10010939at2759"/>
<evidence type="ECO:0000313" key="9">
    <source>
        <dbReference type="RefSeq" id="XP_013932034.1"/>
    </source>
</evidence>
<dbReference type="GeneID" id="106557342"/>
<dbReference type="InterPro" id="IPR007110">
    <property type="entry name" value="Ig-like_dom"/>
</dbReference>
<dbReference type="AlphaFoldDB" id="A0A6I9Z7B8"/>
<dbReference type="GO" id="GO:0005886">
    <property type="term" value="C:plasma membrane"/>
    <property type="evidence" value="ECO:0007669"/>
    <property type="project" value="TreeGrafter"/>
</dbReference>
<dbReference type="GO" id="GO:0005055">
    <property type="term" value="F:laminin receptor activity"/>
    <property type="evidence" value="ECO:0007669"/>
    <property type="project" value="TreeGrafter"/>
</dbReference>
<keyword evidence="6" id="KW-0472">Membrane</keyword>
<keyword evidence="2 6" id="KW-0812">Transmembrane</keyword>
<dbReference type="SMART" id="SM00409">
    <property type="entry name" value="IG"/>
    <property type="match status" value="3"/>
</dbReference>
<feature type="region of interest" description="Disordered" evidence="5">
    <location>
        <begin position="320"/>
        <end position="347"/>
    </location>
</feature>
<gene>
    <name evidence="9" type="primary">LOC106557342</name>
</gene>
<keyword evidence="4" id="KW-0325">Glycoprotein</keyword>
<accession>A0A6I9Z7B8</accession>
<dbReference type="PANTHER" id="PTHR11973:SF18">
    <property type="entry name" value="CELL SURFACE GLYCOPROTEIN MUC18"/>
    <property type="match status" value="1"/>
</dbReference>
<proteinExistence type="predicted"/>
<sequence length="347" mass="38327">MLRGGRWDFLPSSLTPPSSCPKQDTQFLAPDGRLLFSSVLRNDSGVYVCKALDLHTFEEFAASVDLMVNYLDVPTIFPAGPQEPAEGEDLLLNCSTSGSGPLKFQWQKKGTLIADGAVLNLTSITFEKMGNYTCVVTMPDFPGWVRSRHIFIAVRAKPQTVPLEQNLSVREGEVMKLTCSFYSVPQMNTSWSNSNGTVNTSKTENQYYSTLSILVTKEILKSGLNCTGENEFGSENQHFPLRLNTRVDPDKKTITQESKGVIIVAVIVCLLLFAVLGAVLYFLHKKGKLVCGRSGKQEITRPEAHKDEIVVEVKSDKLPEEAGLLQGANGEKRSPSDQGEKYIDLRN</sequence>
<evidence type="ECO:0000256" key="5">
    <source>
        <dbReference type="SAM" id="MobiDB-lite"/>
    </source>
</evidence>
<organism evidence="8 9">
    <name type="scientific">Thamnophis sirtalis</name>
    <dbReference type="NCBI Taxonomy" id="35019"/>
    <lineage>
        <taxon>Eukaryota</taxon>
        <taxon>Metazoa</taxon>
        <taxon>Chordata</taxon>
        <taxon>Craniata</taxon>
        <taxon>Vertebrata</taxon>
        <taxon>Euteleostomi</taxon>
        <taxon>Lepidosauria</taxon>
        <taxon>Squamata</taxon>
        <taxon>Bifurcata</taxon>
        <taxon>Unidentata</taxon>
        <taxon>Episquamata</taxon>
        <taxon>Toxicofera</taxon>
        <taxon>Serpentes</taxon>
        <taxon>Colubroidea</taxon>
        <taxon>Colubridae</taxon>
        <taxon>Natricinae</taxon>
        <taxon>Thamnophis</taxon>
    </lineage>
</organism>